<dbReference type="Proteomes" id="UP000230002">
    <property type="component" value="Unassembled WGS sequence"/>
</dbReference>
<reference evidence="1 2" key="1">
    <citation type="journal article" date="2015" name="Sci. Rep.">
        <title>Chromosome-level genome map provides insights into diverse defense mechanisms in the medicinal fungus Ganoderma sinense.</title>
        <authorList>
            <person name="Zhu Y."/>
            <person name="Xu J."/>
            <person name="Sun C."/>
            <person name="Zhou S."/>
            <person name="Xu H."/>
            <person name="Nelson D.R."/>
            <person name="Qian J."/>
            <person name="Song J."/>
            <person name="Luo H."/>
            <person name="Xiang L."/>
            <person name="Li Y."/>
            <person name="Xu Z."/>
            <person name="Ji A."/>
            <person name="Wang L."/>
            <person name="Lu S."/>
            <person name="Hayward A."/>
            <person name="Sun W."/>
            <person name="Li X."/>
            <person name="Schwartz D.C."/>
            <person name="Wang Y."/>
            <person name="Chen S."/>
        </authorList>
    </citation>
    <scope>NUCLEOTIDE SEQUENCE [LARGE SCALE GENOMIC DNA]</scope>
    <source>
        <strain evidence="1 2">ZZ0214-1</strain>
    </source>
</reference>
<keyword evidence="2" id="KW-1185">Reference proteome</keyword>
<evidence type="ECO:0000313" key="1">
    <source>
        <dbReference type="EMBL" id="PIL25451.1"/>
    </source>
</evidence>
<dbReference type="OrthoDB" id="2758477at2759"/>
<protein>
    <recommendedName>
        <fullName evidence="3">F-box domain-containing protein</fullName>
    </recommendedName>
</protein>
<evidence type="ECO:0008006" key="3">
    <source>
        <dbReference type="Google" id="ProtNLM"/>
    </source>
</evidence>
<comment type="caution">
    <text evidence="1">The sequence shown here is derived from an EMBL/GenBank/DDBJ whole genome shotgun (WGS) entry which is preliminary data.</text>
</comment>
<accession>A0A2G8RVB5</accession>
<name>A0A2G8RVB5_9APHY</name>
<dbReference type="AlphaFoldDB" id="A0A2G8RVB5"/>
<organism evidence="1 2">
    <name type="scientific">Ganoderma sinense ZZ0214-1</name>
    <dbReference type="NCBI Taxonomy" id="1077348"/>
    <lineage>
        <taxon>Eukaryota</taxon>
        <taxon>Fungi</taxon>
        <taxon>Dikarya</taxon>
        <taxon>Basidiomycota</taxon>
        <taxon>Agaricomycotina</taxon>
        <taxon>Agaricomycetes</taxon>
        <taxon>Polyporales</taxon>
        <taxon>Polyporaceae</taxon>
        <taxon>Ganoderma</taxon>
    </lineage>
</organism>
<dbReference type="EMBL" id="AYKW01000056">
    <property type="protein sequence ID" value="PIL25451.1"/>
    <property type="molecule type" value="Genomic_DNA"/>
</dbReference>
<evidence type="ECO:0000313" key="2">
    <source>
        <dbReference type="Proteomes" id="UP000230002"/>
    </source>
</evidence>
<gene>
    <name evidence="1" type="ORF">GSI_13341</name>
</gene>
<proteinExistence type="predicted"/>
<sequence length="429" mass="47513">MPSNLPVELAECAVDFLHDDVHSLAACALASRTLLPATRFHIWRDLNVPVQTQPQHPRIQGLLEILDGNADLAPLVRSLTLRAVLSSRLHRERWDDGAGTMRLWEKFPNLRVLKFVSFHFPMGLHQLLPVAYSLPNLEELAVLDAHALLPRLYSRPRPSYRESIVALDAPPKLQRLSIAGGSVSWSFMEDLAKALLEPGMRAPLDALDLSCIANSAEFMYVVRDHTETLPSQAWAPVVASLGQMLRQCTLGLLGDECYRTSSAFSSLPRRWYGAHKAVGHSLAENLANLYDSLKQCTRLESLGIVCCAYPAEGFDYRPFLFVHILADLLLSSPGPFPQLAALSISWRPGEDPEPELESCADSAAWTKLAHALENRARYPVLQRLAVALHLSAHTRSAEEREEIASLESVMRSCLARVALVGVQVEVSVD</sequence>